<dbReference type="PROSITE" id="PS50262">
    <property type="entry name" value="G_PROTEIN_RECEP_F1_2"/>
    <property type="match status" value="1"/>
</dbReference>
<evidence type="ECO:0000256" key="10">
    <source>
        <dbReference type="ARBA" id="ARBA00023170"/>
    </source>
</evidence>
<dbReference type="InterPro" id="IPR017452">
    <property type="entry name" value="GPCR_Rhodpsn_7TM"/>
</dbReference>
<evidence type="ECO:0000256" key="9">
    <source>
        <dbReference type="ARBA" id="ARBA00023136"/>
    </source>
</evidence>
<evidence type="ECO:0000256" key="6">
    <source>
        <dbReference type="ARBA" id="ARBA00022989"/>
    </source>
</evidence>
<evidence type="ECO:0000256" key="13">
    <source>
        <dbReference type="SAM" id="Phobius"/>
    </source>
</evidence>
<proteinExistence type="inferred from homology"/>
<keyword evidence="4 12" id="KW-0812">Transmembrane</keyword>
<keyword evidence="6 13" id="KW-1133">Transmembrane helix</keyword>
<keyword evidence="5" id="KW-0681">Retinal protein</keyword>
<keyword evidence="9 13" id="KW-0472">Membrane</keyword>
<feature type="transmembrane region" description="Helical" evidence="13">
    <location>
        <begin position="107"/>
        <end position="127"/>
    </location>
</feature>
<keyword evidence="8 12" id="KW-0297">G-protein coupled receptor</keyword>
<dbReference type="PROSITE" id="PS00238">
    <property type="entry name" value="OPSIN"/>
    <property type="match status" value="1"/>
</dbReference>
<feature type="transmembrane region" description="Helical" evidence="13">
    <location>
        <begin position="232"/>
        <end position="258"/>
    </location>
</feature>
<sequence>MQSMLDAGRIGIVNDSVQDIDYWTYNSNVSLSSTATVPEIPQCKDLNPYVLKGDGWIPQHIEIADRAVYTCIAIYMTFLFLFSTSFNGIVIAATYKFRVLRQPLNYIIVNLAVADFLGGGVGGFLSILTNASGYFFLGKGLCYAEGYAVSLFGCAGLNSIAVMAFERYFVICKPFGPVKVGAKAAAAGIFVAWAWSFFWNTPPLILWDGYEPEGLGTTCAPSWFVTEDSQRLFIILYFVFAFLFPYAIIAVCYGKLILELRQIAKESSLSGSKSPEKEVTKMVVIMVAAFVLCWLPYASFAMYNAVNPTAQMSYSLGAIPAFFAKSATIYNPIIYVKLNRQFRDCVIRMFFSGRNPWSDEGATSSMASVNSSQVTIVSTNKVGPA</sequence>
<evidence type="ECO:0000259" key="14">
    <source>
        <dbReference type="PROSITE" id="PS50262"/>
    </source>
</evidence>
<dbReference type="Pfam" id="PF00001">
    <property type="entry name" value="7tm_1"/>
    <property type="match status" value="1"/>
</dbReference>
<accession>A0ABP0H467</accession>
<feature type="transmembrane region" description="Helical" evidence="13">
    <location>
        <begin position="279"/>
        <end position="300"/>
    </location>
</feature>
<evidence type="ECO:0000256" key="1">
    <source>
        <dbReference type="ARBA" id="ARBA00004141"/>
    </source>
</evidence>
<evidence type="ECO:0000256" key="3">
    <source>
        <dbReference type="ARBA" id="ARBA00022606"/>
    </source>
</evidence>
<feature type="transmembrane region" description="Helical" evidence="13">
    <location>
        <begin position="312"/>
        <end position="333"/>
    </location>
</feature>
<feature type="transmembrane region" description="Helical" evidence="13">
    <location>
        <begin position="180"/>
        <end position="198"/>
    </location>
</feature>
<protein>
    <recommendedName>
        <fullName evidence="14">G-protein coupled receptors family 1 profile domain-containing protein</fullName>
    </recommendedName>
</protein>
<evidence type="ECO:0000256" key="8">
    <source>
        <dbReference type="ARBA" id="ARBA00023040"/>
    </source>
</evidence>
<name>A0ABP0H467_CLALP</name>
<dbReference type="Gene3D" id="1.20.1070.10">
    <property type="entry name" value="Rhodopsin 7-helix transmembrane proteins"/>
    <property type="match status" value="1"/>
</dbReference>
<dbReference type="SUPFAM" id="SSF81321">
    <property type="entry name" value="Family A G protein-coupled receptor-like"/>
    <property type="match status" value="1"/>
</dbReference>
<keyword evidence="11 12" id="KW-0807">Transducer</keyword>
<keyword evidence="16" id="KW-1185">Reference proteome</keyword>
<comment type="caution">
    <text evidence="15">The sequence shown here is derived from an EMBL/GenBank/DDBJ whole genome shotgun (WGS) entry which is preliminary data.</text>
</comment>
<keyword evidence="7" id="KW-0157">Chromophore</keyword>
<feature type="domain" description="G-protein coupled receptors family 1 profile" evidence="14">
    <location>
        <begin position="86"/>
        <end position="335"/>
    </location>
</feature>
<gene>
    <name evidence="15" type="ORF">CVLEPA_LOCUS31686</name>
</gene>
<evidence type="ECO:0000313" key="16">
    <source>
        <dbReference type="Proteomes" id="UP001642483"/>
    </source>
</evidence>
<feature type="transmembrane region" description="Helical" evidence="13">
    <location>
        <begin position="147"/>
        <end position="168"/>
    </location>
</feature>
<keyword evidence="10 12" id="KW-0675">Receptor</keyword>
<dbReference type="PROSITE" id="PS00237">
    <property type="entry name" value="G_PROTEIN_RECEP_F1_1"/>
    <property type="match status" value="1"/>
</dbReference>
<feature type="transmembrane region" description="Helical" evidence="13">
    <location>
        <begin position="72"/>
        <end position="95"/>
    </location>
</feature>
<comment type="subcellular location">
    <subcellularLocation>
        <location evidence="1">Membrane</location>
        <topology evidence="1">Multi-pass membrane protein</topology>
    </subcellularLocation>
</comment>
<organism evidence="15 16">
    <name type="scientific">Clavelina lepadiformis</name>
    <name type="common">Light-bulb sea squirt</name>
    <name type="synonym">Ascidia lepadiformis</name>
    <dbReference type="NCBI Taxonomy" id="159417"/>
    <lineage>
        <taxon>Eukaryota</taxon>
        <taxon>Metazoa</taxon>
        <taxon>Chordata</taxon>
        <taxon>Tunicata</taxon>
        <taxon>Ascidiacea</taxon>
        <taxon>Aplousobranchia</taxon>
        <taxon>Clavelinidae</taxon>
        <taxon>Clavelina</taxon>
    </lineage>
</organism>
<reference evidence="15 16" key="1">
    <citation type="submission" date="2024-02" db="EMBL/GenBank/DDBJ databases">
        <authorList>
            <person name="Daric V."/>
            <person name="Darras S."/>
        </authorList>
    </citation>
    <scope>NUCLEOTIDE SEQUENCE [LARGE SCALE GENOMIC DNA]</scope>
</reference>
<dbReference type="InterPro" id="IPR050125">
    <property type="entry name" value="GPCR_opsins"/>
</dbReference>
<evidence type="ECO:0000256" key="2">
    <source>
        <dbReference type="ARBA" id="ARBA00022543"/>
    </source>
</evidence>
<dbReference type="EMBL" id="CAWYQH010000174">
    <property type="protein sequence ID" value="CAK8698223.1"/>
    <property type="molecule type" value="Genomic_DNA"/>
</dbReference>
<evidence type="ECO:0000256" key="11">
    <source>
        <dbReference type="ARBA" id="ARBA00023224"/>
    </source>
</evidence>
<dbReference type="PANTHER" id="PTHR24240">
    <property type="entry name" value="OPSIN"/>
    <property type="match status" value="1"/>
</dbReference>
<dbReference type="Proteomes" id="UP001642483">
    <property type="component" value="Unassembled WGS sequence"/>
</dbReference>
<dbReference type="InterPro" id="IPR027430">
    <property type="entry name" value="Retinal_BS"/>
</dbReference>
<dbReference type="CDD" id="cd14969">
    <property type="entry name" value="7tmA_Opsins_type2_animals"/>
    <property type="match status" value="1"/>
</dbReference>
<evidence type="ECO:0000256" key="5">
    <source>
        <dbReference type="ARBA" id="ARBA00022925"/>
    </source>
</evidence>
<comment type="similarity">
    <text evidence="12">Belongs to the G-protein coupled receptor 1 family.</text>
</comment>
<evidence type="ECO:0000256" key="7">
    <source>
        <dbReference type="ARBA" id="ARBA00022991"/>
    </source>
</evidence>
<dbReference type="InterPro" id="IPR000276">
    <property type="entry name" value="GPCR_Rhodpsn"/>
</dbReference>
<evidence type="ECO:0000313" key="15">
    <source>
        <dbReference type="EMBL" id="CAK8698223.1"/>
    </source>
</evidence>
<keyword evidence="2" id="KW-0600">Photoreceptor protein</keyword>
<keyword evidence="3" id="KW-0716">Sensory transduction</keyword>
<dbReference type="PRINTS" id="PR00237">
    <property type="entry name" value="GPCRRHODOPSN"/>
</dbReference>
<evidence type="ECO:0000256" key="12">
    <source>
        <dbReference type="RuleBase" id="RU000688"/>
    </source>
</evidence>
<evidence type="ECO:0000256" key="4">
    <source>
        <dbReference type="ARBA" id="ARBA00022692"/>
    </source>
</evidence>